<feature type="compositionally biased region" description="Low complexity" evidence="1">
    <location>
        <begin position="7"/>
        <end position="20"/>
    </location>
</feature>
<organism evidence="2 3">
    <name type="scientific">Nannocystis pusilla</name>
    <dbReference type="NCBI Taxonomy" id="889268"/>
    <lineage>
        <taxon>Bacteria</taxon>
        <taxon>Pseudomonadati</taxon>
        <taxon>Myxococcota</taxon>
        <taxon>Polyangia</taxon>
        <taxon>Nannocystales</taxon>
        <taxon>Nannocystaceae</taxon>
        <taxon>Nannocystis</taxon>
    </lineage>
</organism>
<name>A0ABS7TM88_9BACT</name>
<sequence length="191" mass="20091">MSKVETPAVLAAPLSSAPPDVEVDDDEPAELVDVEVDASGVVTDVTPGPVENAGGVSVPQASAAAATASARRRMGTSVHRTPRLVPRLTPIRSMARTEVLLGRARHALRLAPRRHGSRSALGLERGLPCVEGMIDGDLEARFGYGLRLITAGLRAELPIGTESVRPAVLQAIGRRERRPPAPHGCRSIRGA</sequence>
<gene>
    <name evidence="2" type="ORF">K7C98_08685</name>
</gene>
<comment type="caution">
    <text evidence="2">The sequence shown here is derived from an EMBL/GenBank/DDBJ whole genome shotgun (WGS) entry which is preliminary data.</text>
</comment>
<proteinExistence type="predicted"/>
<evidence type="ECO:0000313" key="2">
    <source>
        <dbReference type="EMBL" id="MBZ5709334.1"/>
    </source>
</evidence>
<evidence type="ECO:0000313" key="3">
    <source>
        <dbReference type="Proteomes" id="UP001139031"/>
    </source>
</evidence>
<accession>A0ABS7TM88</accession>
<feature type="region of interest" description="Disordered" evidence="1">
    <location>
        <begin position="1"/>
        <end position="25"/>
    </location>
</feature>
<protein>
    <submittedName>
        <fullName evidence="2">Uncharacterized protein</fullName>
    </submittedName>
</protein>
<dbReference type="Proteomes" id="UP001139031">
    <property type="component" value="Unassembled WGS sequence"/>
</dbReference>
<reference evidence="2" key="1">
    <citation type="submission" date="2021-08" db="EMBL/GenBank/DDBJ databases">
        <authorList>
            <person name="Stevens D.C."/>
        </authorList>
    </citation>
    <scope>NUCLEOTIDE SEQUENCE</scope>
    <source>
        <strain evidence="2">DSM 53165</strain>
    </source>
</reference>
<evidence type="ECO:0000256" key="1">
    <source>
        <dbReference type="SAM" id="MobiDB-lite"/>
    </source>
</evidence>
<dbReference type="RefSeq" id="WP_224191111.1">
    <property type="nucleotide sequence ID" value="NZ_JAIRAU010000005.1"/>
</dbReference>
<keyword evidence="3" id="KW-1185">Reference proteome</keyword>
<dbReference type="EMBL" id="JAIRAU010000005">
    <property type="protein sequence ID" value="MBZ5709334.1"/>
    <property type="molecule type" value="Genomic_DNA"/>
</dbReference>